<feature type="domain" description="G-protein coupled receptors family 2 profile 2" evidence="7">
    <location>
        <begin position="381"/>
        <end position="634"/>
    </location>
</feature>
<dbReference type="PROSITE" id="PS50261">
    <property type="entry name" value="G_PROTEIN_RECEP_F2_4"/>
    <property type="match status" value="1"/>
</dbReference>
<dbReference type="CDD" id="cd15039">
    <property type="entry name" value="7tmB3_Methuselah-like"/>
    <property type="match status" value="1"/>
</dbReference>
<feature type="transmembrane region" description="Helical" evidence="6">
    <location>
        <begin position="417"/>
        <end position="433"/>
    </location>
</feature>
<dbReference type="GO" id="GO:0004930">
    <property type="term" value="F:G protein-coupled receptor activity"/>
    <property type="evidence" value="ECO:0007669"/>
    <property type="project" value="InterPro"/>
</dbReference>
<keyword evidence="3 6" id="KW-1133">Transmembrane helix</keyword>
<dbReference type="InterPro" id="IPR036024">
    <property type="entry name" value="Somatomedin_B-like_dom_sf"/>
</dbReference>
<dbReference type="EMBL" id="MU825879">
    <property type="protein sequence ID" value="KAJ7385838.1"/>
    <property type="molecule type" value="Genomic_DNA"/>
</dbReference>
<accession>A0A9W9ZRX4</accession>
<reference evidence="8" key="1">
    <citation type="submission" date="2023-01" db="EMBL/GenBank/DDBJ databases">
        <title>Genome assembly of the deep-sea coral Lophelia pertusa.</title>
        <authorList>
            <person name="Herrera S."/>
            <person name="Cordes E."/>
        </authorList>
    </citation>
    <scope>NUCLEOTIDE SEQUENCE</scope>
    <source>
        <strain evidence="8">USNM1676648</strain>
        <tissue evidence="8">Polyp</tissue>
    </source>
</reference>
<comment type="subcellular location">
    <subcellularLocation>
        <location evidence="1">Membrane</location>
        <topology evidence="1">Multi-pass membrane protein</topology>
    </subcellularLocation>
</comment>
<comment type="caution">
    <text evidence="8">The sequence shown here is derived from an EMBL/GenBank/DDBJ whole genome shotgun (WGS) entry which is preliminary data.</text>
</comment>
<evidence type="ECO:0000256" key="3">
    <source>
        <dbReference type="ARBA" id="ARBA00022989"/>
    </source>
</evidence>
<dbReference type="PANTHER" id="PTHR45902:SF1">
    <property type="entry name" value="LATROPHILIN RECEPTOR-LIKE PROTEIN A"/>
    <property type="match status" value="1"/>
</dbReference>
<dbReference type="InterPro" id="IPR053231">
    <property type="entry name" value="GPCR_LN-TM7"/>
</dbReference>
<dbReference type="PANTHER" id="PTHR45902">
    <property type="entry name" value="LATROPHILIN RECEPTOR-LIKE PROTEIN A"/>
    <property type="match status" value="1"/>
</dbReference>
<sequence>MWGDCYCDPLCKEIGDCCVDYDRWIIPNLTTKPVKLSCRKTQSIVNRYDKGHVMIDSCPSPWRYTTTAQACMSTDHSADPVVALPVSDRTTNFTYANIYCAMCHGKSRDLHHWSLEIQMMPMGPRPTLKDTRSTKTRWEVIPVDEIIPEKCLLTPSEANTEPDTKIKQLCRSYSNAITVIDLIGSMNSLHIKNPHCALLSNPDLFVNKKVMCHSSYPDRFPPRLPSMLFVFSKLHPMAEKSSYTQNVRVVKFNCQDSEIYDPFQNKCLAVHSAGHSKSNNITVHSAGHSKSNNIKTTHTNTANTTNHICRGPRFSSSEFLVLWNNSVFIISHSKVYNNDSYILVNQTLILCANFSRNYTSRINDHKKAESFEKPPSDAFALRILTYIGFSLSIIALLFLLVTYFLFSELRTYPGKMVMHLSCAMIAMQSVYFASDPVVVSSAVCAVMGALLHYFILAMFLWMSVIAHNTQTTFSSLNVNLHNPLVIAAHKKSYIRYSLFSWGFPLVVVGICVTLQLTNTGNIRYGGDEDGCQLSLPARTYAVAVLVSVMLLFNIVAVIRTAVAIKQQRRQARAAAASNQTRLPVIVLKMTVVMGISWILGFVLAFFPTPYLEYPFIIINSCQGVLICISFVFKKHVFTLYKQRFMVAPQPEPATNDAERQAWSSPEPATNTAELQVLGSSAETRPNGAEQQAGSSVEPATNTAEQQALGSSAETRPNGAEQQAGSSVEPTTNTAEQQALGSSAETRPNGGEQQAGSSAEPATNTAELQVLGSSAETRPNGAEQQAGSSVEPATNTAEQQALGSSAETRPNGAEQQAGSSAEPTTNGVEQQVGASQDP</sequence>
<dbReference type="GO" id="GO:0016020">
    <property type="term" value="C:membrane"/>
    <property type="evidence" value="ECO:0007669"/>
    <property type="project" value="UniProtKB-SubCell"/>
</dbReference>
<dbReference type="GO" id="GO:0007166">
    <property type="term" value="P:cell surface receptor signaling pathway"/>
    <property type="evidence" value="ECO:0007669"/>
    <property type="project" value="InterPro"/>
</dbReference>
<feature type="compositionally biased region" description="Polar residues" evidence="5">
    <location>
        <begin position="661"/>
        <end position="670"/>
    </location>
</feature>
<feature type="transmembrane region" description="Helical" evidence="6">
    <location>
        <begin position="383"/>
        <end position="405"/>
    </location>
</feature>
<evidence type="ECO:0000313" key="9">
    <source>
        <dbReference type="Proteomes" id="UP001163046"/>
    </source>
</evidence>
<evidence type="ECO:0000313" key="8">
    <source>
        <dbReference type="EMBL" id="KAJ7385838.1"/>
    </source>
</evidence>
<feature type="transmembrane region" description="Helical" evidence="6">
    <location>
        <begin position="537"/>
        <end position="564"/>
    </location>
</feature>
<evidence type="ECO:0000256" key="2">
    <source>
        <dbReference type="ARBA" id="ARBA00022692"/>
    </source>
</evidence>
<dbReference type="OrthoDB" id="5985522at2759"/>
<evidence type="ECO:0000259" key="7">
    <source>
        <dbReference type="PROSITE" id="PS50261"/>
    </source>
</evidence>
<name>A0A9W9ZRX4_9CNID</name>
<dbReference type="InterPro" id="IPR000832">
    <property type="entry name" value="GPCR_2_secretin-like"/>
</dbReference>
<organism evidence="8 9">
    <name type="scientific">Desmophyllum pertusum</name>
    <dbReference type="NCBI Taxonomy" id="174260"/>
    <lineage>
        <taxon>Eukaryota</taxon>
        <taxon>Metazoa</taxon>
        <taxon>Cnidaria</taxon>
        <taxon>Anthozoa</taxon>
        <taxon>Hexacorallia</taxon>
        <taxon>Scleractinia</taxon>
        <taxon>Caryophylliina</taxon>
        <taxon>Caryophylliidae</taxon>
        <taxon>Desmophyllum</taxon>
    </lineage>
</organism>
<feature type="transmembrane region" description="Helical" evidence="6">
    <location>
        <begin position="439"/>
        <end position="461"/>
    </location>
</feature>
<keyword evidence="4 6" id="KW-0472">Membrane</keyword>
<keyword evidence="2 6" id="KW-0812">Transmembrane</keyword>
<dbReference type="InterPro" id="IPR017981">
    <property type="entry name" value="GPCR_2-like_7TM"/>
</dbReference>
<keyword evidence="9" id="KW-1185">Reference proteome</keyword>
<dbReference type="Gene3D" id="1.20.1070.10">
    <property type="entry name" value="Rhodopsin 7-helix transmembrane proteins"/>
    <property type="match status" value="1"/>
</dbReference>
<feature type="transmembrane region" description="Helical" evidence="6">
    <location>
        <begin position="613"/>
        <end position="632"/>
    </location>
</feature>
<evidence type="ECO:0000256" key="6">
    <source>
        <dbReference type="SAM" id="Phobius"/>
    </source>
</evidence>
<dbReference type="AlphaFoldDB" id="A0A9W9ZRX4"/>
<dbReference type="Proteomes" id="UP001163046">
    <property type="component" value="Unassembled WGS sequence"/>
</dbReference>
<evidence type="ECO:0000256" key="4">
    <source>
        <dbReference type="ARBA" id="ARBA00023136"/>
    </source>
</evidence>
<feature type="region of interest" description="Disordered" evidence="5">
    <location>
        <begin position="683"/>
        <end position="837"/>
    </location>
</feature>
<evidence type="ECO:0000256" key="1">
    <source>
        <dbReference type="ARBA" id="ARBA00004141"/>
    </source>
</evidence>
<protein>
    <recommendedName>
        <fullName evidence="7">G-protein coupled receptors family 2 profile 2 domain-containing protein</fullName>
    </recommendedName>
</protein>
<feature type="transmembrane region" description="Helical" evidence="6">
    <location>
        <begin position="585"/>
        <end position="607"/>
    </location>
</feature>
<dbReference type="SUPFAM" id="SSF90188">
    <property type="entry name" value="Somatomedin B domain"/>
    <property type="match status" value="1"/>
</dbReference>
<proteinExistence type="predicted"/>
<feature type="region of interest" description="Disordered" evidence="5">
    <location>
        <begin position="650"/>
        <end position="670"/>
    </location>
</feature>
<evidence type="ECO:0000256" key="5">
    <source>
        <dbReference type="SAM" id="MobiDB-lite"/>
    </source>
</evidence>
<dbReference type="PRINTS" id="PR00249">
    <property type="entry name" value="GPCRSECRETIN"/>
</dbReference>
<feature type="transmembrane region" description="Helical" evidence="6">
    <location>
        <begin position="498"/>
        <end position="517"/>
    </location>
</feature>
<dbReference type="Pfam" id="PF00002">
    <property type="entry name" value="7tm_2"/>
    <property type="match status" value="1"/>
</dbReference>
<gene>
    <name evidence="8" type="ORF">OS493_013873</name>
</gene>